<organism evidence="1 2">
    <name type="scientific">Xanthocytophaga flava</name>
    <dbReference type="NCBI Taxonomy" id="3048013"/>
    <lineage>
        <taxon>Bacteria</taxon>
        <taxon>Pseudomonadati</taxon>
        <taxon>Bacteroidota</taxon>
        <taxon>Cytophagia</taxon>
        <taxon>Cytophagales</taxon>
        <taxon>Rhodocytophagaceae</taxon>
        <taxon>Xanthocytophaga</taxon>
    </lineage>
</organism>
<evidence type="ECO:0000313" key="2">
    <source>
        <dbReference type="Proteomes" id="UP001228581"/>
    </source>
</evidence>
<dbReference type="Proteomes" id="UP001228581">
    <property type="component" value="Unassembled WGS sequence"/>
</dbReference>
<gene>
    <name evidence="1" type="ORF">QNI19_23070</name>
</gene>
<comment type="caution">
    <text evidence="1">The sequence shown here is derived from an EMBL/GenBank/DDBJ whole genome shotgun (WGS) entry which is preliminary data.</text>
</comment>
<dbReference type="EMBL" id="JASJOT010000017">
    <property type="protein sequence ID" value="MDJ1495836.1"/>
    <property type="molecule type" value="Genomic_DNA"/>
</dbReference>
<accession>A0ABT7CQ63</accession>
<name>A0ABT7CQ63_9BACT</name>
<reference evidence="1 2" key="1">
    <citation type="submission" date="2023-05" db="EMBL/GenBank/DDBJ databases">
        <authorList>
            <person name="Zhang X."/>
        </authorList>
    </citation>
    <scope>NUCLEOTIDE SEQUENCE [LARGE SCALE GENOMIC DNA]</scope>
    <source>
        <strain evidence="1 2">DM2B3-1</strain>
    </source>
</reference>
<keyword evidence="2" id="KW-1185">Reference proteome</keyword>
<sequence length="192" mass="21829">MKSLSFSIIPTLLLLITSCNQKQNYQYDTFTVDTTLSKQLVFRLMDNEYELTNPFDKDTIPRKTTSTVTIAVLKDSHDRMYTMDKLRCKASLKKDTLRITLGYADGFTGAGISVRAAGNTFTTLPYQFYDVITGEKEPIIHIEKQKLMLNKAAYQVGDSLYGHLYLRTIDTDSVKKYASGFFRTVVTKENKG</sequence>
<dbReference type="PROSITE" id="PS51257">
    <property type="entry name" value="PROKAR_LIPOPROTEIN"/>
    <property type="match status" value="1"/>
</dbReference>
<dbReference type="RefSeq" id="WP_314000197.1">
    <property type="nucleotide sequence ID" value="NZ_JASJOT010000017.1"/>
</dbReference>
<proteinExistence type="predicted"/>
<protein>
    <submittedName>
        <fullName evidence="1">Uncharacterized protein</fullName>
    </submittedName>
</protein>
<evidence type="ECO:0000313" key="1">
    <source>
        <dbReference type="EMBL" id="MDJ1495836.1"/>
    </source>
</evidence>